<evidence type="ECO:0000256" key="3">
    <source>
        <dbReference type="ARBA" id="ARBA00023004"/>
    </source>
</evidence>
<name>A0A084FZ91_PSEDA</name>
<comment type="caution">
    <text evidence="4">The sequence shown here is derived from an EMBL/GenBank/DDBJ whole genome shotgun (WGS) entry which is preliminary data.</text>
</comment>
<dbReference type="GO" id="GO:0005506">
    <property type="term" value="F:iron ion binding"/>
    <property type="evidence" value="ECO:0007669"/>
    <property type="project" value="InterPro"/>
</dbReference>
<dbReference type="GO" id="GO:0016705">
    <property type="term" value="F:oxidoreductase activity, acting on paired donors, with incorporation or reduction of molecular oxygen"/>
    <property type="evidence" value="ECO:0007669"/>
    <property type="project" value="InterPro"/>
</dbReference>
<evidence type="ECO:0000256" key="2">
    <source>
        <dbReference type="ARBA" id="ARBA00022723"/>
    </source>
</evidence>
<dbReference type="OrthoDB" id="1470350at2759"/>
<accession>A0A084FZ91</accession>
<dbReference type="OMA" id="WIMDSIV"/>
<dbReference type="VEuPathDB" id="FungiDB:SAPIO_CDS8267"/>
<dbReference type="InterPro" id="IPR036396">
    <property type="entry name" value="Cyt_P450_sf"/>
</dbReference>
<organism evidence="4 5">
    <name type="scientific">Pseudallescheria apiosperma</name>
    <name type="common">Scedosporium apiospermum</name>
    <dbReference type="NCBI Taxonomy" id="563466"/>
    <lineage>
        <taxon>Eukaryota</taxon>
        <taxon>Fungi</taxon>
        <taxon>Dikarya</taxon>
        <taxon>Ascomycota</taxon>
        <taxon>Pezizomycotina</taxon>
        <taxon>Sordariomycetes</taxon>
        <taxon>Hypocreomycetidae</taxon>
        <taxon>Microascales</taxon>
        <taxon>Microascaceae</taxon>
        <taxon>Scedosporium</taxon>
    </lineage>
</organism>
<gene>
    <name evidence="4" type="ORF">SAPIO_CDS8267</name>
</gene>
<dbReference type="AlphaFoldDB" id="A0A084FZ91"/>
<evidence type="ECO:0000313" key="4">
    <source>
        <dbReference type="EMBL" id="KEZ40403.1"/>
    </source>
</evidence>
<evidence type="ECO:0008006" key="6">
    <source>
        <dbReference type="Google" id="ProtNLM"/>
    </source>
</evidence>
<keyword evidence="2" id="KW-0479">Metal-binding</keyword>
<dbReference type="InterPro" id="IPR001128">
    <property type="entry name" value="Cyt_P450"/>
</dbReference>
<dbReference type="PANTHER" id="PTHR24305">
    <property type="entry name" value="CYTOCHROME P450"/>
    <property type="match status" value="1"/>
</dbReference>
<dbReference type="GeneID" id="27727339"/>
<sequence>MAAGYSGKEVDALEHKIDRNVKAFISLINDKYTSTPGNLKPFDLARKTQFFTLDVISDVAYSEPFGCLPTDSDVFGYVAAIEESLGAIMLVSTMPKLKWIMDSIVMRMFMPSDTDKRGYGRVIGICKEKAAERFGPDRQEQRDMLGSFVRHGLTQREAQSETLLQILAGSETSATAIRTTLLYIITHPPVYAKLLAEIADVSKTTPSPIPNKVAQNLPYLQAVIKEGLRVYPPVASVMTKITPPEGDTHNGLHIPGGTRIGYNAFGLARNKDVWGEDAAVFRPERWFEGTSEEIRAKESALDLVFAHGKFKCLGQSIAYFVTSTYNFLTRPPV</sequence>
<dbReference type="Proteomes" id="UP000028545">
    <property type="component" value="Unassembled WGS sequence"/>
</dbReference>
<protein>
    <recommendedName>
        <fullName evidence="6">Pisatin demethylase</fullName>
    </recommendedName>
</protein>
<dbReference type="KEGG" id="sapo:SAPIO_CDS8267"/>
<dbReference type="RefSeq" id="XP_016640202.1">
    <property type="nucleotide sequence ID" value="XM_016789939.1"/>
</dbReference>
<dbReference type="PRINTS" id="PR00385">
    <property type="entry name" value="P450"/>
</dbReference>
<evidence type="ECO:0000256" key="1">
    <source>
        <dbReference type="ARBA" id="ARBA00022617"/>
    </source>
</evidence>
<dbReference type="InterPro" id="IPR050121">
    <property type="entry name" value="Cytochrome_P450_monoxygenase"/>
</dbReference>
<reference evidence="4 5" key="1">
    <citation type="journal article" date="2014" name="Genome Announc.">
        <title>Draft genome sequence of the pathogenic fungus Scedosporium apiospermum.</title>
        <authorList>
            <person name="Vandeputte P."/>
            <person name="Ghamrawi S."/>
            <person name="Rechenmann M."/>
            <person name="Iltis A."/>
            <person name="Giraud S."/>
            <person name="Fleury M."/>
            <person name="Thornton C."/>
            <person name="Delhaes L."/>
            <person name="Meyer W."/>
            <person name="Papon N."/>
            <person name="Bouchara J.P."/>
        </authorList>
    </citation>
    <scope>NUCLEOTIDE SEQUENCE [LARGE SCALE GENOMIC DNA]</scope>
    <source>
        <strain evidence="4 5">IHEM 14462</strain>
    </source>
</reference>
<keyword evidence="3" id="KW-0408">Iron</keyword>
<keyword evidence="1" id="KW-0349">Heme</keyword>
<proteinExistence type="predicted"/>
<dbReference type="EMBL" id="JOWA01000121">
    <property type="protein sequence ID" value="KEZ40403.1"/>
    <property type="molecule type" value="Genomic_DNA"/>
</dbReference>
<dbReference type="Gene3D" id="1.10.630.10">
    <property type="entry name" value="Cytochrome P450"/>
    <property type="match status" value="1"/>
</dbReference>
<evidence type="ECO:0000313" key="5">
    <source>
        <dbReference type="Proteomes" id="UP000028545"/>
    </source>
</evidence>
<dbReference type="PANTHER" id="PTHR24305:SF168">
    <property type="entry name" value="P450, PUTATIVE (EUROFUNG)-RELATED"/>
    <property type="match status" value="1"/>
</dbReference>
<keyword evidence="5" id="KW-1185">Reference proteome</keyword>
<dbReference type="HOGENOM" id="CLU_001570_14_0_1"/>
<dbReference type="GO" id="GO:0020037">
    <property type="term" value="F:heme binding"/>
    <property type="evidence" value="ECO:0007669"/>
    <property type="project" value="InterPro"/>
</dbReference>
<dbReference type="SUPFAM" id="SSF48264">
    <property type="entry name" value="Cytochrome P450"/>
    <property type="match status" value="1"/>
</dbReference>
<dbReference type="GO" id="GO:0004497">
    <property type="term" value="F:monooxygenase activity"/>
    <property type="evidence" value="ECO:0007669"/>
    <property type="project" value="InterPro"/>
</dbReference>
<dbReference type="Pfam" id="PF00067">
    <property type="entry name" value="p450"/>
    <property type="match status" value="1"/>
</dbReference>